<dbReference type="Proteomes" id="UP001443914">
    <property type="component" value="Unassembled WGS sequence"/>
</dbReference>
<dbReference type="AlphaFoldDB" id="A0AAW1J2Y1"/>
<evidence type="ECO:0000256" key="1">
    <source>
        <dbReference type="SAM" id="Coils"/>
    </source>
</evidence>
<proteinExistence type="predicted"/>
<feature type="region of interest" description="Disordered" evidence="2">
    <location>
        <begin position="1"/>
        <end position="102"/>
    </location>
</feature>
<evidence type="ECO:0000256" key="2">
    <source>
        <dbReference type="SAM" id="MobiDB-lite"/>
    </source>
</evidence>
<keyword evidence="4" id="KW-1185">Reference proteome</keyword>
<keyword evidence="1" id="KW-0175">Coiled coil</keyword>
<organism evidence="3 4">
    <name type="scientific">Saponaria officinalis</name>
    <name type="common">Common soapwort</name>
    <name type="synonym">Lychnis saponaria</name>
    <dbReference type="NCBI Taxonomy" id="3572"/>
    <lineage>
        <taxon>Eukaryota</taxon>
        <taxon>Viridiplantae</taxon>
        <taxon>Streptophyta</taxon>
        <taxon>Embryophyta</taxon>
        <taxon>Tracheophyta</taxon>
        <taxon>Spermatophyta</taxon>
        <taxon>Magnoliopsida</taxon>
        <taxon>eudicotyledons</taxon>
        <taxon>Gunneridae</taxon>
        <taxon>Pentapetalae</taxon>
        <taxon>Caryophyllales</taxon>
        <taxon>Caryophyllaceae</taxon>
        <taxon>Caryophylleae</taxon>
        <taxon>Saponaria</taxon>
    </lineage>
</organism>
<name>A0AAW1J2Y1_SAPOF</name>
<feature type="compositionally biased region" description="Low complexity" evidence="2">
    <location>
        <begin position="32"/>
        <end position="42"/>
    </location>
</feature>
<comment type="caution">
    <text evidence="3">The sequence shown here is derived from an EMBL/GenBank/DDBJ whole genome shotgun (WGS) entry which is preliminary data.</text>
</comment>
<protein>
    <submittedName>
        <fullName evidence="3">Uncharacterized protein</fullName>
    </submittedName>
</protein>
<feature type="coiled-coil region" evidence="1">
    <location>
        <begin position="108"/>
        <end position="166"/>
    </location>
</feature>
<evidence type="ECO:0000313" key="4">
    <source>
        <dbReference type="Proteomes" id="UP001443914"/>
    </source>
</evidence>
<evidence type="ECO:0000313" key="3">
    <source>
        <dbReference type="EMBL" id="KAK9697245.1"/>
    </source>
</evidence>
<gene>
    <name evidence="3" type="ORF">RND81_08G024500</name>
</gene>
<reference evidence="3" key="1">
    <citation type="submission" date="2024-03" db="EMBL/GenBank/DDBJ databases">
        <title>WGS assembly of Saponaria officinalis var. Norfolk2.</title>
        <authorList>
            <person name="Jenkins J."/>
            <person name="Shu S."/>
            <person name="Grimwood J."/>
            <person name="Barry K."/>
            <person name="Goodstein D."/>
            <person name="Schmutz J."/>
            <person name="Leebens-Mack J."/>
            <person name="Osbourn A."/>
        </authorList>
    </citation>
    <scope>NUCLEOTIDE SEQUENCE [LARGE SCALE GENOMIC DNA]</scope>
    <source>
        <strain evidence="3">JIC</strain>
    </source>
</reference>
<accession>A0AAW1J2Y1</accession>
<sequence>MAELISDEEKSGTKGNSLITKILHSPARTNSSKKSSNPLSKLLLRRKSKRRGEEEEDAGSSSARSVDSEPPIEEEDETPNLTEEVKQVVEKQDISSETTNESKVAKFKEEVVKAEENFTKEYTKAEEEWQQTLMHKDPKEEPSNIAQRVLQEVVDVETKIDSKEEEGSTSCCQEEEECKVKKKEEDNCVSTLALWLQKVCAPWSLKKDD</sequence>
<dbReference type="EMBL" id="JBDFQZ010000008">
    <property type="protein sequence ID" value="KAK9697245.1"/>
    <property type="molecule type" value="Genomic_DNA"/>
</dbReference>
<feature type="compositionally biased region" description="Basic and acidic residues" evidence="2">
    <location>
        <begin position="83"/>
        <end position="94"/>
    </location>
</feature>